<dbReference type="Proteomes" id="UP000029736">
    <property type="component" value="Unassembled WGS sequence"/>
</dbReference>
<sequence>MKRYQLLFYFFLLSGIGFSQEAALSRWTVGLETGLNFRVSCPECPFDGHDHLGDAVPVAARTSYRLFPWLSMEGAFSYQPARYSQLAGLNSGVGVYDLEFRLPALHLTAGPRIQVRIGQGDLGLEYRMGLLTYTQSVQVQNNTGYAQRFSYDWQTAIAEAWRLSYTYWPTARIAVSVNYELFTSRSGEYLNLDARSAERLPDSPALQGALQPPTDTFWFDNFYFSNLLIGIHYRL</sequence>
<evidence type="ECO:0000313" key="1">
    <source>
        <dbReference type="EMBL" id="KGE88659.1"/>
    </source>
</evidence>
<dbReference type="AlphaFoldDB" id="A0A098S7V9"/>
<evidence type="ECO:0000313" key="2">
    <source>
        <dbReference type="Proteomes" id="UP000029736"/>
    </source>
</evidence>
<keyword evidence="2" id="KW-1185">Reference proteome</keyword>
<dbReference type="OrthoDB" id="9959848at2"/>
<protein>
    <recommendedName>
        <fullName evidence="3">Outer membrane protein beta-barrel domain-containing protein</fullName>
    </recommendedName>
</protein>
<proteinExistence type="predicted"/>
<accession>A0A098S7V9</accession>
<organism evidence="1 2">
    <name type="scientific">Phaeodactylibacter xiamenensis</name>
    <dbReference type="NCBI Taxonomy" id="1524460"/>
    <lineage>
        <taxon>Bacteria</taxon>
        <taxon>Pseudomonadati</taxon>
        <taxon>Bacteroidota</taxon>
        <taxon>Saprospiria</taxon>
        <taxon>Saprospirales</taxon>
        <taxon>Haliscomenobacteraceae</taxon>
        <taxon>Phaeodactylibacter</taxon>
    </lineage>
</organism>
<dbReference type="STRING" id="1524460.IX84_08310"/>
<evidence type="ECO:0008006" key="3">
    <source>
        <dbReference type="Google" id="ProtNLM"/>
    </source>
</evidence>
<name>A0A098S7V9_9BACT</name>
<gene>
    <name evidence="1" type="ORF">IX84_08310</name>
</gene>
<reference evidence="1 2" key="1">
    <citation type="journal article" date="2014" name="Int. J. Syst. Evol. Microbiol.">
        <title>Phaeodactylibacter xiamenensis gen. nov., sp. nov., a member of the family Saprospiraceae isolated from the marine alga Phaeodactylum tricornutum.</title>
        <authorList>
            <person name="Chen Z.Jr."/>
            <person name="Lei X."/>
            <person name="Lai Q."/>
            <person name="Li Y."/>
            <person name="Zhang B."/>
            <person name="Zhang J."/>
            <person name="Zhang H."/>
            <person name="Yang L."/>
            <person name="Zheng W."/>
            <person name="Tian Y."/>
            <person name="Yu Z."/>
            <person name="Xu H.Jr."/>
            <person name="Zheng T."/>
        </authorList>
    </citation>
    <scope>NUCLEOTIDE SEQUENCE [LARGE SCALE GENOMIC DNA]</scope>
    <source>
        <strain evidence="1 2">KD52</strain>
    </source>
</reference>
<dbReference type="EMBL" id="JPOS01000018">
    <property type="protein sequence ID" value="KGE88659.1"/>
    <property type="molecule type" value="Genomic_DNA"/>
</dbReference>
<comment type="caution">
    <text evidence="1">The sequence shown here is derived from an EMBL/GenBank/DDBJ whole genome shotgun (WGS) entry which is preliminary data.</text>
</comment>
<dbReference type="RefSeq" id="WP_044218426.1">
    <property type="nucleotide sequence ID" value="NZ_JBKAGJ010000018.1"/>
</dbReference>